<dbReference type="GeneID" id="20830196"/>
<dbReference type="VEuPathDB" id="FungiDB:NEUTE1DRAFT_79374"/>
<accession>F8MFY5</accession>
<name>F8MFY5_NEUT8</name>
<dbReference type="CDD" id="cd18186">
    <property type="entry name" value="BTB_POZ_ZBTB_KLHL-like"/>
    <property type="match status" value="1"/>
</dbReference>
<dbReference type="RefSeq" id="XP_009849603.1">
    <property type="nucleotide sequence ID" value="XM_009851301.1"/>
</dbReference>
<dbReference type="OrthoDB" id="5233753at2759"/>
<proteinExistence type="predicted"/>
<evidence type="ECO:0000256" key="1">
    <source>
        <dbReference type="SAM" id="MobiDB-lite"/>
    </source>
</evidence>
<dbReference type="SUPFAM" id="SSF54695">
    <property type="entry name" value="POZ domain"/>
    <property type="match status" value="1"/>
</dbReference>
<gene>
    <name evidence="2" type="ORF">NEUTE1DRAFT_79374</name>
</gene>
<dbReference type="AlphaFoldDB" id="F8MFY5"/>
<evidence type="ECO:0008006" key="4">
    <source>
        <dbReference type="Google" id="ProtNLM"/>
    </source>
</evidence>
<dbReference type="Proteomes" id="UP000008065">
    <property type="component" value="Unassembled WGS sequence"/>
</dbReference>
<feature type="region of interest" description="Disordered" evidence="1">
    <location>
        <begin position="1"/>
        <end position="29"/>
    </location>
</feature>
<reference evidence="3" key="1">
    <citation type="journal article" date="2011" name="Genetics">
        <title>Massive changes in genome architecture accompany the transition to self-fertility in the filamentous fungus Neurospora tetrasperma.</title>
        <authorList>
            <person name="Ellison C.E."/>
            <person name="Stajich J.E."/>
            <person name="Jacobson D.J."/>
            <person name="Natvig D.O."/>
            <person name="Lapidus A."/>
            <person name="Foster B."/>
            <person name="Aerts A."/>
            <person name="Riley R."/>
            <person name="Lindquist E.A."/>
            <person name="Grigoriev I.V."/>
            <person name="Taylor J.W."/>
        </authorList>
    </citation>
    <scope>NUCLEOTIDE SEQUENCE [LARGE SCALE GENOMIC DNA]</scope>
    <source>
        <strain evidence="3">FGSC 2508 / P0657</strain>
    </source>
</reference>
<protein>
    <recommendedName>
        <fullName evidence="4">BTB domain-containing protein</fullName>
    </recommendedName>
</protein>
<dbReference type="InterPro" id="IPR011333">
    <property type="entry name" value="SKP1/BTB/POZ_sf"/>
</dbReference>
<dbReference type="EMBL" id="GL891303">
    <property type="protein sequence ID" value="EGO59361.1"/>
    <property type="molecule type" value="Genomic_DNA"/>
</dbReference>
<dbReference type="KEGG" id="nte:NEUTE1DRAFT79374"/>
<feature type="region of interest" description="Disordered" evidence="1">
    <location>
        <begin position="366"/>
        <end position="385"/>
    </location>
</feature>
<keyword evidence="3" id="KW-1185">Reference proteome</keyword>
<sequence>MAGLPDEPGTSATTTSDAQSPTLENMDTTNDASMLSCDEIIEIDPDGDLLLYTKPGPGLGGRFRFRVCSAALRRHSPVWKAMLFGPWKESKPADDSRWAVEFPEDPAYEFQIVLNIIHGLVDRVPSSLDIDTFFKLLILVNKYDIAHIMKPWRTKWETPALSNLVGPDVLKGLHIAWTLGYESLFIARLAQIAVNTWVDGDFIFFRDSSTMDLDGIFVEDEDYLGPMDVIDLICNIRKAVIEKMIAPLNEDLEALVNSTPRCTSASRYDTITRRVCDAAVLGSIHRGMIQRRGSILPRESSCIIDSVVHLASELFPIMDETRTFESHHTPCSLKDKYKKHNITLHDSVITISREFLTSEHQAYMASQRSKTGLENQSAPSRQRYW</sequence>
<dbReference type="Gene3D" id="3.30.710.10">
    <property type="entry name" value="Potassium Channel Kv1.1, Chain A"/>
    <property type="match status" value="1"/>
</dbReference>
<dbReference type="HOGENOM" id="CLU_042420_3_2_1"/>
<feature type="compositionally biased region" description="Polar residues" evidence="1">
    <location>
        <begin position="10"/>
        <end position="29"/>
    </location>
</feature>
<evidence type="ECO:0000313" key="3">
    <source>
        <dbReference type="Proteomes" id="UP000008065"/>
    </source>
</evidence>
<organism evidence="2 3">
    <name type="scientific">Neurospora tetrasperma (strain FGSC 2508 / ATCC MYA-4615 / P0657)</name>
    <dbReference type="NCBI Taxonomy" id="510951"/>
    <lineage>
        <taxon>Eukaryota</taxon>
        <taxon>Fungi</taxon>
        <taxon>Dikarya</taxon>
        <taxon>Ascomycota</taxon>
        <taxon>Pezizomycotina</taxon>
        <taxon>Sordariomycetes</taxon>
        <taxon>Sordariomycetidae</taxon>
        <taxon>Sordariales</taxon>
        <taxon>Sordariaceae</taxon>
        <taxon>Neurospora</taxon>
    </lineage>
</organism>
<evidence type="ECO:0000313" key="2">
    <source>
        <dbReference type="EMBL" id="EGO59361.1"/>
    </source>
</evidence>